<proteinExistence type="predicted"/>
<feature type="domain" description="Cupin type-2" evidence="1">
    <location>
        <begin position="45"/>
        <end position="103"/>
    </location>
</feature>
<dbReference type="RefSeq" id="WP_207329796.1">
    <property type="nucleotide sequence ID" value="NZ_JAFMYW010000004.1"/>
</dbReference>
<dbReference type="PANTHER" id="PTHR43698">
    <property type="entry name" value="RIBD C-TERMINAL DOMAIN CONTAINING PROTEIN"/>
    <property type="match status" value="1"/>
</dbReference>
<evidence type="ECO:0000259" key="1">
    <source>
        <dbReference type="Pfam" id="PF07883"/>
    </source>
</evidence>
<evidence type="ECO:0000313" key="3">
    <source>
        <dbReference type="Proteomes" id="UP000664628"/>
    </source>
</evidence>
<dbReference type="EMBL" id="JAFMYW010000004">
    <property type="protein sequence ID" value="MBO0949834.1"/>
    <property type="molecule type" value="Genomic_DNA"/>
</dbReference>
<dbReference type="Gene3D" id="2.60.120.10">
    <property type="entry name" value="Jelly Rolls"/>
    <property type="match status" value="1"/>
</dbReference>
<dbReference type="SUPFAM" id="SSF51182">
    <property type="entry name" value="RmlC-like cupins"/>
    <property type="match status" value="1"/>
</dbReference>
<dbReference type="InterPro" id="IPR013096">
    <property type="entry name" value="Cupin_2"/>
</dbReference>
<protein>
    <submittedName>
        <fullName evidence="2">Cupin domain-containing protein</fullName>
    </submittedName>
</protein>
<accession>A0ABS3JIJ4</accession>
<sequence>MDQTDKSQPTAPQGATQAPADYFTGIAWIKSLVPANDLTDCTVSEVTFEPGTRNNWHTHPNGQILIVTAGTCYYQEQGKPIRHLQEGQAVNIAPDLVHWHGASPNSRMTHLAINPNVSKGGAVNWLQPVTDAEYNHLPHP</sequence>
<dbReference type="Pfam" id="PF07883">
    <property type="entry name" value="Cupin_2"/>
    <property type="match status" value="1"/>
</dbReference>
<dbReference type="CDD" id="cd02233">
    <property type="entry name" value="cupin_HNL-like"/>
    <property type="match status" value="1"/>
</dbReference>
<evidence type="ECO:0000313" key="2">
    <source>
        <dbReference type="EMBL" id="MBO0949834.1"/>
    </source>
</evidence>
<name>A0ABS3JIJ4_9BACT</name>
<dbReference type="InterPro" id="IPR011051">
    <property type="entry name" value="RmlC_Cupin_sf"/>
</dbReference>
<keyword evidence="3" id="KW-1185">Reference proteome</keyword>
<dbReference type="Proteomes" id="UP000664628">
    <property type="component" value="Unassembled WGS sequence"/>
</dbReference>
<dbReference type="InterPro" id="IPR014710">
    <property type="entry name" value="RmlC-like_jellyroll"/>
</dbReference>
<dbReference type="PANTHER" id="PTHR43698:SF1">
    <property type="entry name" value="BLL4564 PROTEIN"/>
    <property type="match status" value="1"/>
</dbReference>
<organism evidence="2 3">
    <name type="scientific">Fibrella forsythiae</name>
    <dbReference type="NCBI Taxonomy" id="2817061"/>
    <lineage>
        <taxon>Bacteria</taxon>
        <taxon>Pseudomonadati</taxon>
        <taxon>Bacteroidota</taxon>
        <taxon>Cytophagia</taxon>
        <taxon>Cytophagales</taxon>
        <taxon>Spirosomataceae</taxon>
        <taxon>Fibrella</taxon>
    </lineage>
</organism>
<reference evidence="2 3" key="1">
    <citation type="submission" date="2021-03" db="EMBL/GenBank/DDBJ databases">
        <title>Fibrella sp. HMF5405 genome sequencing and assembly.</title>
        <authorList>
            <person name="Kang H."/>
            <person name="Kim H."/>
            <person name="Bae S."/>
            <person name="Joh K."/>
        </authorList>
    </citation>
    <scope>NUCLEOTIDE SEQUENCE [LARGE SCALE GENOMIC DNA]</scope>
    <source>
        <strain evidence="2 3">HMF5405</strain>
    </source>
</reference>
<comment type="caution">
    <text evidence="2">The sequence shown here is derived from an EMBL/GenBank/DDBJ whole genome shotgun (WGS) entry which is preliminary data.</text>
</comment>
<dbReference type="InterPro" id="IPR047263">
    <property type="entry name" value="HNL-like_cupin"/>
</dbReference>
<gene>
    <name evidence="2" type="ORF">J2I46_14660</name>
</gene>